<evidence type="ECO:0000256" key="1">
    <source>
        <dbReference type="ARBA" id="ARBA00022679"/>
    </source>
</evidence>
<keyword evidence="1 4" id="KW-0808">Transferase</keyword>
<accession>A0A133Y4A0</accession>
<evidence type="ECO:0000259" key="3">
    <source>
        <dbReference type="PROSITE" id="PS51186"/>
    </source>
</evidence>
<reference evidence="4 5" key="1">
    <citation type="submission" date="2016-01" db="EMBL/GenBank/DDBJ databases">
        <authorList>
            <person name="Oliw E.H."/>
        </authorList>
    </citation>
    <scope>NUCLEOTIDE SEQUENCE [LARGE SCALE GENOMIC DNA]</scope>
    <source>
        <strain evidence="4 5">KA00635</strain>
    </source>
</reference>
<dbReference type="CDD" id="cd04301">
    <property type="entry name" value="NAT_SF"/>
    <property type="match status" value="1"/>
</dbReference>
<dbReference type="InterPro" id="IPR016181">
    <property type="entry name" value="Acyl_CoA_acyltransferase"/>
</dbReference>
<dbReference type="InterPro" id="IPR051556">
    <property type="entry name" value="N-term/lysine_N-AcTrnsfr"/>
</dbReference>
<dbReference type="EMBL" id="LSCQ01000013">
    <property type="protein sequence ID" value="KXB38018.1"/>
    <property type="molecule type" value="Genomic_DNA"/>
</dbReference>
<evidence type="ECO:0000256" key="2">
    <source>
        <dbReference type="ARBA" id="ARBA00023315"/>
    </source>
</evidence>
<sequence length="151" mass="17123">MRINYSTDLTSSLYGDSLTIRQEVFVKEQGVPFSQEIESEEGCTYFVIYDRVFPCGTARTFPLTSSTLKLQRFAVLKAYRKQSVGQRLIKAILKSATKNGYQELVLDAQTHAIGFYKKFGFEVISEEFLDAGILHRRMRCVLSALPSTSND</sequence>
<dbReference type="GO" id="GO:0016747">
    <property type="term" value="F:acyltransferase activity, transferring groups other than amino-acyl groups"/>
    <property type="evidence" value="ECO:0007669"/>
    <property type="project" value="InterPro"/>
</dbReference>
<proteinExistence type="predicted"/>
<dbReference type="PATRIC" id="fig|87541.4.peg.179"/>
<dbReference type="STRING" id="87541.AWM71_05630"/>
<dbReference type="SUPFAM" id="SSF55729">
    <property type="entry name" value="Acyl-CoA N-acyltransferases (Nat)"/>
    <property type="match status" value="1"/>
</dbReference>
<dbReference type="PANTHER" id="PTHR42919:SF8">
    <property type="entry name" value="N-ALPHA-ACETYLTRANSFERASE 50"/>
    <property type="match status" value="1"/>
</dbReference>
<dbReference type="RefSeq" id="WP_060936352.1">
    <property type="nucleotide sequence ID" value="NZ_JASOZP010000010.1"/>
</dbReference>
<protein>
    <submittedName>
        <fullName evidence="4">Acetyltransferase, GNAT family</fullName>
    </submittedName>
</protein>
<dbReference type="AlphaFoldDB" id="A0A133Y4A0"/>
<dbReference type="OrthoDB" id="9796171at2"/>
<comment type="caution">
    <text evidence="4">The sequence shown here is derived from an EMBL/GenBank/DDBJ whole genome shotgun (WGS) entry which is preliminary data.</text>
</comment>
<dbReference type="Proteomes" id="UP000070422">
    <property type="component" value="Unassembled WGS sequence"/>
</dbReference>
<keyword evidence="2" id="KW-0012">Acyltransferase</keyword>
<dbReference type="Gene3D" id="3.40.630.30">
    <property type="match status" value="1"/>
</dbReference>
<dbReference type="PROSITE" id="PS51186">
    <property type="entry name" value="GNAT"/>
    <property type="match status" value="1"/>
</dbReference>
<dbReference type="Pfam" id="PF13673">
    <property type="entry name" value="Acetyltransf_10"/>
    <property type="match status" value="1"/>
</dbReference>
<organism evidence="4 5">
    <name type="scientific">Aerococcus christensenii</name>
    <dbReference type="NCBI Taxonomy" id="87541"/>
    <lineage>
        <taxon>Bacteria</taxon>
        <taxon>Bacillati</taxon>
        <taxon>Bacillota</taxon>
        <taxon>Bacilli</taxon>
        <taxon>Lactobacillales</taxon>
        <taxon>Aerococcaceae</taxon>
        <taxon>Aerococcus</taxon>
    </lineage>
</organism>
<feature type="domain" description="N-acetyltransferase" evidence="3">
    <location>
        <begin position="1"/>
        <end position="143"/>
    </location>
</feature>
<dbReference type="InterPro" id="IPR000182">
    <property type="entry name" value="GNAT_dom"/>
</dbReference>
<evidence type="ECO:0000313" key="5">
    <source>
        <dbReference type="Proteomes" id="UP000070422"/>
    </source>
</evidence>
<gene>
    <name evidence="4" type="ORF">HMPREF3187_00179</name>
</gene>
<name>A0A133Y4A0_9LACT</name>
<dbReference type="PANTHER" id="PTHR42919">
    <property type="entry name" value="N-ALPHA-ACETYLTRANSFERASE"/>
    <property type="match status" value="1"/>
</dbReference>
<evidence type="ECO:0000313" key="4">
    <source>
        <dbReference type="EMBL" id="KXB38018.1"/>
    </source>
</evidence>